<protein>
    <submittedName>
        <fullName evidence="1">Actin-related family protein</fullName>
    </submittedName>
</protein>
<dbReference type="EMBL" id="GGEC01011056">
    <property type="protein sequence ID" value="MBW91539.1"/>
    <property type="molecule type" value="Transcribed_RNA"/>
</dbReference>
<proteinExistence type="predicted"/>
<accession>A0A2P2JDJ8</accession>
<evidence type="ECO:0000313" key="1">
    <source>
        <dbReference type="EMBL" id="MBW91539.1"/>
    </source>
</evidence>
<dbReference type="AlphaFoldDB" id="A0A2P2JDJ8"/>
<name>A0A2P2JDJ8_RHIMU</name>
<reference evidence="1" key="1">
    <citation type="submission" date="2018-02" db="EMBL/GenBank/DDBJ databases">
        <title>Rhizophora mucronata_Transcriptome.</title>
        <authorList>
            <person name="Meera S.P."/>
            <person name="Sreeshan A."/>
            <person name="Augustine A."/>
        </authorList>
    </citation>
    <scope>NUCLEOTIDE SEQUENCE</scope>
    <source>
        <tissue evidence="1">Leaf</tissue>
    </source>
</reference>
<sequence length="65" mass="7410">MLPREITMKLDHPLSTESASDTFLAVKCEALVHSFLLHCCDSRDSETDWIDNLGKKDKKSKGFRN</sequence>
<organism evidence="1">
    <name type="scientific">Rhizophora mucronata</name>
    <name type="common">Asiatic mangrove</name>
    <dbReference type="NCBI Taxonomy" id="61149"/>
    <lineage>
        <taxon>Eukaryota</taxon>
        <taxon>Viridiplantae</taxon>
        <taxon>Streptophyta</taxon>
        <taxon>Embryophyta</taxon>
        <taxon>Tracheophyta</taxon>
        <taxon>Spermatophyta</taxon>
        <taxon>Magnoliopsida</taxon>
        <taxon>eudicotyledons</taxon>
        <taxon>Gunneridae</taxon>
        <taxon>Pentapetalae</taxon>
        <taxon>rosids</taxon>
        <taxon>fabids</taxon>
        <taxon>Malpighiales</taxon>
        <taxon>Rhizophoraceae</taxon>
        <taxon>Rhizophora</taxon>
    </lineage>
</organism>